<proteinExistence type="inferred from homology"/>
<keyword evidence="2 4" id="KW-0853">WD repeat</keyword>
<dbReference type="VEuPathDB" id="AmoebaDB:NAEGRDRAFT_66832"/>
<evidence type="ECO:0000259" key="6">
    <source>
        <dbReference type="Pfam" id="PF23414"/>
    </source>
</evidence>
<dbReference type="SUPFAM" id="SSF50998">
    <property type="entry name" value="Quinoprotein alcohol dehydrogenase-like"/>
    <property type="match status" value="1"/>
</dbReference>
<dbReference type="STRING" id="5762.D2VDG3"/>
<organism evidence="8">
    <name type="scientific">Naegleria gruberi</name>
    <name type="common">Amoeba</name>
    <dbReference type="NCBI Taxonomy" id="5762"/>
    <lineage>
        <taxon>Eukaryota</taxon>
        <taxon>Discoba</taxon>
        <taxon>Heterolobosea</taxon>
        <taxon>Tetramitia</taxon>
        <taxon>Eutetramitia</taxon>
        <taxon>Vahlkampfiidae</taxon>
        <taxon>Naegleria</taxon>
    </lineage>
</organism>
<dbReference type="InterPro" id="IPR036322">
    <property type="entry name" value="WD40_repeat_dom_sf"/>
</dbReference>
<dbReference type="KEGG" id="ngr:NAEGRDRAFT_66832"/>
<dbReference type="InterPro" id="IPR055442">
    <property type="entry name" value="Beta-prop_EML-like_2nd"/>
</dbReference>
<dbReference type="PANTHER" id="PTHR13720">
    <property type="entry name" value="WD-40 REPEAT PROTEIN"/>
    <property type="match status" value="1"/>
</dbReference>
<dbReference type="InParanoid" id="D2VDG3"/>
<dbReference type="InterPro" id="IPR005108">
    <property type="entry name" value="HELP"/>
</dbReference>
<dbReference type="Proteomes" id="UP000006671">
    <property type="component" value="Unassembled WGS sequence"/>
</dbReference>
<evidence type="ECO:0000256" key="3">
    <source>
        <dbReference type="ARBA" id="ARBA00022737"/>
    </source>
</evidence>
<dbReference type="InterPro" id="IPR015943">
    <property type="entry name" value="WD40/YVTN_repeat-like_dom_sf"/>
</dbReference>
<evidence type="ECO:0000313" key="7">
    <source>
        <dbReference type="EMBL" id="EFC45229.1"/>
    </source>
</evidence>
<accession>D2VDG3</accession>
<dbReference type="InterPro" id="IPR055439">
    <property type="entry name" value="Beta-prop_EML_1st"/>
</dbReference>
<dbReference type="Gene3D" id="2.130.10.10">
    <property type="entry name" value="YVTN repeat-like/Quinoprotein amine dehydrogenase"/>
    <property type="match status" value="2"/>
</dbReference>
<evidence type="ECO:0000256" key="2">
    <source>
        <dbReference type="ARBA" id="ARBA00022574"/>
    </source>
</evidence>
<sequence length="628" mass="69318">MITSAGRHPRFLKTTLHAPSDASSLLDIPPPNNLELEFIHGCSKKGCNGNIFHMNNSGELVYPAAACGVVYNPEINAQKIFIKHTDDVTCIAKHPNGETFATGNLGKNNIICVWNSSNPYEPIQVLDSHIFFKNGGVYTLAFSNDGTKLAAVGGPELDNLLLVYDWQSGTLLGHCKAHNGEVFDLSFSPDDSKILLGGKNTAKFFEINEGLKAKQAIFSPRGTAQSSYTSCYDLEGNPICGMKDGSLYVFSSNKLVFKKQAHSGTVYCIYRTSNGFISSGRDGKVIWWQFTNEKVEGVNMFKDVASLNLMDQVRSVVPSTVEDDVVYASRTNGDLVRISNKSKVELLLVSHYGDQQTELWGLCTIPQTPYFCSCGDDGRLILWNYGTRKHVQQIKVTTKGDLRSVAYFGHYIATGTKYGTLFVYSFNGDSISSQPIVNSRDAKEEIAALQFSPDGKYLAAGSHDNNIYLYETSTFKVIKKLVGHTSFVKSIDFTTDGKLMRTLSGDYEVLLWDVSQGKQLTHDGHLEEFDWASVTCTVAWKVRGVWKSDMDGTDINATAVHFGRQLLVSAGDNGRVTTFHYPTATTTPQRVEYLGHCSHVTNVKFTENGDYLFSAGGGDVCIMQWKIQ</sequence>
<comment type="similarity">
    <text evidence="1">Belongs to the WD repeat EMAP family.</text>
</comment>
<dbReference type="InterPro" id="IPR050630">
    <property type="entry name" value="WD_repeat_EMAP"/>
</dbReference>
<dbReference type="Pfam" id="PF23414">
    <property type="entry name" value="Beta-prop_EML_2"/>
    <property type="match status" value="1"/>
</dbReference>
<dbReference type="Pfam" id="PF03451">
    <property type="entry name" value="HELP"/>
    <property type="match status" value="1"/>
</dbReference>
<evidence type="ECO:0000259" key="5">
    <source>
        <dbReference type="Pfam" id="PF23409"/>
    </source>
</evidence>
<dbReference type="InterPro" id="IPR011047">
    <property type="entry name" value="Quinoprotein_ADH-like_sf"/>
</dbReference>
<dbReference type="FunFam" id="2.130.10.10:FF:000320">
    <property type="entry name" value="echinoderm microtubule-associated protein-like 6"/>
    <property type="match status" value="1"/>
</dbReference>
<evidence type="ECO:0000313" key="8">
    <source>
        <dbReference type="Proteomes" id="UP000006671"/>
    </source>
</evidence>
<keyword evidence="8" id="KW-1185">Reference proteome</keyword>
<feature type="repeat" description="WD" evidence="4">
    <location>
        <begin position="439"/>
        <end position="480"/>
    </location>
</feature>
<dbReference type="PROSITE" id="PS50082">
    <property type="entry name" value="WD_REPEATS_2"/>
    <property type="match status" value="3"/>
</dbReference>
<dbReference type="OMA" id="DIQWFTH"/>
<evidence type="ECO:0000256" key="1">
    <source>
        <dbReference type="ARBA" id="ARBA00006489"/>
    </source>
</evidence>
<dbReference type="OrthoDB" id="47802at2759"/>
<dbReference type="EMBL" id="GG738864">
    <property type="protein sequence ID" value="EFC45229.1"/>
    <property type="molecule type" value="Genomic_DNA"/>
</dbReference>
<dbReference type="RefSeq" id="XP_002677973.1">
    <property type="nucleotide sequence ID" value="XM_002677927.1"/>
</dbReference>
<dbReference type="InterPro" id="IPR001680">
    <property type="entry name" value="WD40_rpt"/>
</dbReference>
<dbReference type="eggNOG" id="KOG2106">
    <property type="taxonomic scope" value="Eukaryota"/>
</dbReference>
<feature type="domain" description="EML-like first beta-propeller" evidence="5">
    <location>
        <begin position="78"/>
        <end position="318"/>
    </location>
</feature>
<evidence type="ECO:0000256" key="4">
    <source>
        <dbReference type="PROSITE-ProRule" id="PRU00221"/>
    </source>
</evidence>
<feature type="domain" description="EML-like second beta-propeller" evidence="6">
    <location>
        <begin position="359"/>
        <end position="627"/>
    </location>
</feature>
<gene>
    <name evidence="7" type="ORF">NAEGRDRAFT_66832</name>
</gene>
<dbReference type="PROSITE" id="PS50294">
    <property type="entry name" value="WD_REPEATS_REGION"/>
    <property type="match status" value="2"/>
</dbReference>
<dbReference type="GeneID" id="8857089"/>
<dbReference type="PANTHER" id="PTHR13720:SF33">
    <property type="entry name" value="HELP DOMAIN-CONTAINING PROTEIN"/>
    <property type="match status" value="1"/>
</dbReference>
<dbReference type="AlphaFoldDB" id="D2VDG3"/>
<dbReference type="SUPFAM" id="SSF50978">
    <property type="entry name" value="WD40 repeat-like"/>
    <property type="match status" value="1"/>
</dbReference>
<feature type="repeat" description="WD" evidence="4">
    <location>
        <begin position="593"/>
        <end position="628"/>
    </location>
</feature>
<dbReference type="SMART" id="SM00320">
    <property type="entry name" value="WD40"/>
    <property type="match status" value="10"/>
</dbReference>
<name>D2VDG3_NAEGR</name>
<feature type="repeat" description="WD" evidence="4">
    <location>
        <begin position="481"/>
        <end position="522"/>
    </location>
</feature>
<dbReference type="GO" id="GO:0008017">
    <property type="term" value="F:microtubule binding"/>
    <property type="evidence" value="ECO:0007669"/>
    <property type="project" value="TreeGrafter"/>
</dbReference>
<dbReference type="Pfam" id="PF23409">
    <property type="entry name" value="Beta-prop_EML"/>
    <property type="match status" value="1"/>
</dbReference>
<reference evidence="7 8" key="1">
    <citation type="journal article" date="2010" name="Cell">
        <title>The genome of Naegleria gruberi illuminates early eukaryotic versatility.</title>
        <authorList>
            <person name="Fritz-Laylin L.K."/>
            <person name="Prochnik S.E."/>
            <person name="Ginger M.L."/>
            <person name="Dacks J.B."/>
            <person name="Carpenter M.L."/>
            <person name="Field M.C."/>
            <person name="Kuo A."/>
            <person name="Paredez A."/>
            <person name="Chapman J."/>
            <person name="Pham J."/>
            <person name="Shu S."/>
            <person name="Neupane R."/>
            <person name="Cipriano M."/>
            <person name="Mancuso J."/>
            <person name="Tu H."/>
            <person name="Salamov A."/>
            <person name="Lindquist E."/>
            <person name="Shapiro H."/>
            <person name="Lucas S."/>
            <person name="Grigoriev I.V."/>
            <person name="Cande W.Z."/>
            <person name="Fulton C."/>
            <person name="Rokhsar D.S."/>
            <person name="Dawson S.C."/>
        </authorList>
    </citation>
    <scope>NUCLEOTIDE SEQUENCE [LARGE SCALE GENOMIC DNA]</scope>
    <source>
        <strain evidence="7 8">NEG-M</strain>
    </source>
</reference>
<keyword evidence="3" id="KW-0677">Repeat</keyword>
<protein>
    <submittedName>
        <fullName evidence="7">Predicted protein</fullName>
    </submittedName>
</protein>